<keyword evidence="3" id="KW-1185">Reference proteome</keyword>
<dbReference type="EMBL" id="CP034759">
    <property type="protein sequence ID" value="QBG37336.1"/>
    <property type="molecule type" value="Genomic_DNA"/>
</dbReference>
<organism evidence="2 3">
    <name type="scientific">Litorilituus sediminis</name>
    <dbReference type="NCBI Taxonomy" id="718192"/>
    <lineage>
        <taxon>Bacteria</taxon>
        <taxon>Pseudomonadati</taxon>
        <taxon>Pseudomonadota</taxon>
        <taxon>Gammaproteobacteria</taxon>
        <taxon>Alteromonadales</taxon>
        <taxon>Colwelliaceae</taxon>
        <taxon>Litorilituus</taxon>
    </lineage>
</organism>
<dbReference type="PANTHER" id="PTHR41775:SF1">
    <property type="entry name" value="PEPTIDASE M6-LIKE DOMAIN-CONTAINING PROTEIN"/>
    <property type="match status" value="1"/>
</dbReference>
<gene>
    <name evidence="2" type="ORF">EMK97_17120</name>
</gene>
<dbReference type="Pfam" id="PF05547">
    <property type="entry name" value="Peptidase_M6"/>
    <property type="match status" value="1"/>
</dbReference>
<dbReference type="Proteomes" id="UP000290244">
    <property type="component" value="Chromosome"/>
</dbReference>
<dbReference type="RefSeq" id="WP_130604002.1">
    <property type="nucleotide sequence ID" value="NZ_CP034759.1"/>
</dbReference>
<feature type="domain" description="Peptidase M6-like" evidence="1">
    <location>
        <begin position="12"/>
        <end position="96"/>
    </location>
</feature>
<name>A0A4P6P6I5_9GAMM</name>
<evidence type="ECO:0000313" key="2">
    <source>
        <dbReference type="EMBL" id="QBG37336.1"/>
    </source>
</evidence>
<dbReference type="PANTHER" id="PTHR41775">
    <property type="entry name" value="SECRETED PROTEIN-RELATED"/>
    <property type="match status" value="1"/>
</dbReference>
<protein>
    <recommendedName>
        <fullName evidence="1">Peptidase M6-like domain-containing protein</fullName>
    </recommendedName>
</protein>
<evidence type="ECO:0000313" key="3">
    <source>
        <dbReference type="Proteomes" id="UP000290244"/>
    </source>
</evidence>
<dbReference type="GO" id="GO:0006508">
    <property type="term" value="P:proteolysis"/>
    <property type="evidence" value="ECO:0007669"/>
    <property type="project" value="InterPro"/>
</dbReference>
<dbReference type="AlphaFoldDB" id="A0A4P6P6I5"/>
<accession>A0A4P6P6I5</accession>
<reference evidence="2 3" key="1">
    <citation type="submission" date="2018-12" db="EMBL/GenBank/DDBJ databases">
        <title>Complete genome of Litorilituus sediminis.</title>
        <authorList>
            <person name="Liu A."/>
            <person name="Rong J."/>
        </authorList>
    </citation>
    <scope>NUCLEOTIDE SEQUENCE [LARGE SCALE GENOMIC DNA]</scope>
    <source>
        <strain evidence="2 3">JCM 17549</strain>
    </source>
</reference>
<dbReference type="InterPro" id="IPR008757">
    <property type="entry name" value="Peptidase_M6-like_domain"/>
</dbReference>
<dbReference type="GO" id="GO:0008233">
    <property type="term" value="F:peptidase activity"/>
    <property type="evidence" value="ECO:0007669"/>
    <property type="project" value="InterPro"/>
</dbReference>
<evidence type="ECO:0000259" key="1">
    <source>
        <dbReference type="Pfam" id="PF05547"/>
    </source>
</evidence>
<proteinExistence type="predicted"/>
<dbReference type="KEGG" id="lsd:EMK97_17120"/>
<sequence length="100" mass="11236">MLLNFADRQASYSRRDFNDFLFADSKGLTAYYDEVSYGKLNIQGGTSGVIDWIQLPENHQFYGRNNSAGYDANIGVMIEDALSVADSNIDFSQYADENND</sequence>